<evidence type="ECO:0000256" key="1">
    <source>
        <dbReference type="ARBA" id="ARBA00023015"/>
    </source>
</evidence>
<dbReference type="PRINTS" id="PR00032">
    <property type="entry name" value="HTHARAC"/>
</dbReference>
<dbReference type="InterPro" id="IPR025336">
    <property type="entry name" value="SCO4226-like"/>
</dbReference>
<evidence type="ECO:0000256" key="2">
    <source>
        <dbReference type="ARBA" id="ARBA00023125"/>
    </source>
</evidence>
<dbReference type="Pfam" id="PF14026">
    <property type="entry name" value="SCO4226-like"/>
    <property type="match status" value="1"/>
</dbReference>
<dbReference type="InterPro" id="IPR042557">
    <property type="entry name" value="SCO4226"/>
</dbReference>
<dbReference type="AlphaFoldDB" id="A0A8J6Q9B3"/>
<dbReference type="Gene3D" id="3.30.70.3090">
    <property type="entry name" value="ORF SCO4226, nickel-binding ferredoxin-like monomer"/>
    <property type="match status" value="1"/>
</dbReference>
<dbReference type="PANTHER" id="PTHR43280:SF2">
    <property type="entry name" value="HTH-TYPE TRANSCRIPTIONAL REGULATOR EXSA"/>
    <property type="match status" value="1"/>
</dbReference>
<keyword evidence="2" id="KW-0238">DNA-binding</keyword>
<name>A0A8J6Q9B3_9FLAO</name>
<evidence type="ECO:0000256" key="3">
    <source>
        <dbReference type="ARBA" id="ARBA00023163"/>
    </source>
</evidence>
<organism evidence="5 6">
    <name type="scientific">Aestuariibaculum sediminum</name>
    <dbReference type="NCBI Taxonomy" id="2770637"/>
    <lineage>
        <taxon>Bacteria</taxon>
        <taxon>Pseudomonadati</taxon>
        <taxon>Bacteroidota</taxon>
        <taxon>Flavobacteriia</taxon>
        <taxon>Flavobacteriales</taxon>
        <taxon>Flavobacteriaceae</taxon>
    </lineage>
</organism>
<dbReference type="EMBL" id="JACVXB010000001">
    <property type="protein sequence ID" value="MBD0830751.1"/>
    <property type="molecule type" value="Genomic_DNA"/>
</dbReference>
<feature type="domain" description="HTH araC/xylS-type" evidence="4">
    <location>
        <begin position="258"/>
        <end position="360"/>
    </location>
</feature>
<evidence type="ECO:0000313" key="6">
    <source>
        <dbReference type="Proteomes" id="UP000600588"/>
    </source>
</evidence>
<dbReference type="SUPFAM" id="SSF46689">
    <property type="entry name" value="Homeodomain-like"/>
    <property type="match status" value="1"/>
</dbReference>
<dbReference type="GO" id="GO:0043565">
    <property type="term" value="F:sequence-specific DNA binding"/>
    <property type="evidence" value="ECO:0007669"/>
    <property type="project" value="InterPro"/>
</dbReference>
<dbReference type="Proteomes" id="UP000600588">
    <property type="component" value="Unassembled WGS sequence"/>
</dbReference>
<dbReference type="InterPro" id="IPR018060">
    <property type="entry name" value="HTH_AraC"/>
</dbReference>
<dbReference type="PROSITE" id="PS00041">
    <property type="entry name" value="HTH_ARAC_FAMILY_1"/>
    <property type="match status" value="1"/>
</dbReference>
<dbReference type="Gene3D" id="1.10.10.60">
    <property type="entry name" value="Homeodomain-like"/>
    <property type="match status" value="1"/>
</dbReference>
<proteinExistence type="predicted"/>
<dbReference type="PANTHER" id="PTHR43280">
    <property type="entry name" value="ARAC-FAMILY TRANSCRIPTIONAL REGULATOR"/>
    <property type="match status" value="1"/>
</dbReference>
<keyword evidence="1" id="KW-0805">Transcription regulation</keyword>
<evidence type="ECO:0000259" key="4">
    <source>
        <dbReference type="PROSITE" id="PS01124"/>
    </source>
</evidence>
<dbReference type="SMART" id="SM00342">
    <property type="entry name" value="HTH_ARAC"/>
    <property type="match status" value="1"/>
</dbReference>
<dbReference type="Gene3D" id="3.30.70.1230">
    <property type="entry name" value="Nucleotide cyclase"/>
    <property type="match status" value="1"/>
</dbReference>
<dbReference type="InterPro" id="IPR018062">
    <property type="entry name" value="HTH_AraC-typ_CS"/>
</dbReference>
<dbReference type="InterPro" id="IPR020449">
    <property type="entry name" value="Tscrpt_reg_AraC-type_HTH"/>
</dbReference>
<dbReference type="Pfam" id="PF12833">
    <property type="entry name" value="HTH_18"/>
    <property type="match status" value="1"/>
</dbReference>
<dbReference type="GO" id="GO:0003700">
    <property type="term" value="F:DNA-binding transcription factor activity"/>
    <property type="evidence" value="ECO:0007669"/>
    <property type="project" value="InterPro"/>
</dbReference>
<accession>A0A8J6Q9B3</accession>
<reference evidence="5 6" key="1">
    <citation type="submission" date="2020-09" db="EMBL/GenBank/DDBJ databases">
        <title>TT11 complete genome.</title>
        <authorList>
            <person name="Wu Z."/>
        </authorList>
    </citation>
    <scope>NUCLEOTIDE SEQUENCE [LARGE SCALE GENOMIC DNA]</scope>
    <source>
        <strain evidence="5 6">TT11</strain>
    </source>
</reference>
<keyword evidence="3" id="KW-0804">Transcription</keyword>
<comment type="caution">
    <text evidence="5">The sequence shown here is derived from an EMBL/GenBank/DDBJ whole genome shotgun (WGS) entry which is preliminary data.</text>
</comment>
<dbReference type="RefSeq" id="WP_188228541.1">
    <property type="nucleotide sequence ID" value="NZ_JACVXB010000001.1"/>
</dbReference>
<gene>
    <name evidence="5" type="ORF">ICJ83_01260</name>
</gene>
<dbReference type="InterPro" id="IPR029787">
    <property type="entry name" value="Nucleotide_cyclase"/>
</dbReference>
<protein>
    <submittedName>
        <fullName evidence="5">DUF4242 domain-containing protein</fullName>
    </submittedName>
</protein>
<keyword evidence="6" id="KW-1185">Reference proteome</keyword>
<dbReference type="InterPro" id="IPR009057">
    <property type="entry name" value="Homeodomain-like_sf"/>
</dbReference>
<evidence type="ECO:0000313" key="5">
    <source>
        <dbReference type="EMBL" id="MBD0830751.1"/>
    </source>
</evidence>
<dbReference type="PROSITE" id="PS01124">
    <property type="entry name" value="HTH_ARAC_FAMILY_2"/>
    <property type="match status" value="1"/>
</dbReference>
<sequence length="360" mass="41359">MPIFMDRHDVSEHVSAEVLAEIHQEDLKIEHEYGCRGFTYWFDNKRKNVFCLIEAPNKEAIVKMHRQAHGDVPNTIIEVEASLVESFLGRISDPENTNNSSLNIINDSAYRILMYISFYRNPSSNGYGFQETLKTLDHHITKLINTKHGNIVKKDKHGYLISFKSVINAINTVVEIESKIRNNLPMSNTYLKIAVASGEPVTSKPQIFEDVITLINRMCESINSDITISYEVKQLYESETLEPLPLNKTIRALTPVEEKFLMLFMDNIENSWHNPEVSIEALSESLGYSKSQLYRKVTALTGKSPNSFLRDYRLERAVRLMDNQEGNISEIAFETGFNSLAYFSKCFKNKYNMLPSKYTQ</sequence>